<evidence type="ECO:0000313" key="2">
    <source>
        <dbReference type="EMBL" id="PTW60143.1"/>
    </source>
</evidence>
<dbReference type="Gene3D" id="3.40.630.30">
    <property type="match status" value="1"/>
</dbReference>
<name>A0A2T5V8R7_9HYPH</name>
<evidence type="ECO:0000259" key="1">
    <source>
        <dbReference type="PROSITE" id="PS51186"/>
    </source>
</evidence>
<dbReference type="GO" id="GO:0016747">
    <property type="term" value="F:acyltransferase activity, transferring groups other than amino-acyl groups"/>
    <property type="evidence" value="ECO:0007669"/>
    <property type="project" value="InterPro"/>
</dbReference>
<dbReference type="RefSeq" id="WP_107990428.1">
    <property type="nucleotide sequence ID" value="NZ_QAYG01000005.1"/>
</dbReference>
<gene>
    <name evidence="2" type="ORF">C8N35_105146</name>
</gene>
<feature type="domain" description="N-acetyltransferase" evidence="1">
    <location>
        <begin position="2"/>
        <end position="146"/>
    </location>
</feature>
<dbReference type="EMBL" id="QAYG01000005">
    <property type="protein sequence ID" value="PTW60143.1"/>
    <property type="molecule type" value="Genomic_DNA"/>
</dbReference>
<organism evidence="2 3">
    <name type="scientific">Breoghania corrubedonensis</name>
    <dbReference type="NCBI Taxonomy" id="665038"/>
    <lineage>
        <taxon>Bacteria</taxon>
        <taxon>Pseudomonadati</taxon>
        <taxon>Pseudomonadota</taxon>
        <taxon>Alphaproteobacteria</taxon>
        <taxon>Hyphomicrobiales</taxon>
        <taxon>Stappiaceae</taxon>
        <taxon>Breoghania</taxon>
    </lineage>
</organism>
<comment type="caution">
    <text evidence="2">The sequence shown here is derived from an EMBL/GenBank/DDBJ whole genome shotgun (WGS) entry which is preliminary data.</text>
</comment>
<dbReference type="CDD" id="cd04301">
    <property type="entry name" value="NAT_SF"/>
    <property type="match status" value="1"/>
</dbReference>
<protein>
    <submittedName>
        <fullName evidence="2">Putative N-acetyltransferase YhbS</fullName>
    </submittedName>
</protein>
<dbReference type="Pfam" id="PF13508">
    <property type="entry name" value="Acetyltransf_7"/>
    <property type="match status" value="1"/>
</dbReference>
<proteinExistence type="predicted"/>
<dbReference type="OrthoDB" id="9815099at2"/>
<sequence>MIDVVDEAPWHAAAREDLLDRVFGPSRFEKPSERLREGRLPEIALSAIEEGELVGTVRLWRAVTGDGRAVLLLGPLAVSPVLQGAGLGGRLMRAALNKAAVGGHEAVILVGDPAYYARFGFTAAHTGALSMPGAYDQHRLLAHELATGALDGASGTLRAAAPLATQHFAAVEGAKVGAILKPWPPVR</sequence>
<dbReference type="Proteomes" id="UP000244081">
    <property type="component" value="Unassembled WGS sequence"/>
</dbReference>
<evidence type="ECO:0000313" key="3">
    <source>
        <dbReference type="Proteomes" id="UP000244081"/>
    </source>
</evidence>
<dbReference type="SUPFAM" id="SSF55729">
    <property type="entry name" value="Acyl-CoA N-acyltransferases (Nat)"/>
    <property type="match status" value="1"/>
</dbReference>
<dbReference type="AlphaFoldDB" id="A0A2T5V8R7"/>
<dbReference type="PROSITE" id="PS51186">
    <property type="entry name" value="GNAT"/>
    <property type="match status" value="1"/>
</dbReference>
<keyword evidence="2" id="KW-0808">Transferase</keyword>
<dbReference type="InterPro" id="IPR016181">
    <property type="entry name" value="Acyl_CoA_acyltransferase"/>
</dbReference>
<reference evidence="2 3" key="1">
    <citation type="submission" date="2018-04" db="EMBL/GenBank/DDBJ databases">
        <title>Genomic Encyclopedia of Archaeal and Bacterial Type Strains, Phase II (KMG-II): from individual species to whole genera.</title>
        <authorList>
            <person name="Goeker M."/>
        </authorList>
    </citation>
    <scope>NUCLEOTIDE SEQUENCE [LARGE SCALE GENOMIC DNA]</scope>
    <source>
        <strain evidence="2 3">DSM 23382</strain>
    </source>
</reference>
<keyword evidence="3" id="KW-1185">Reference proteome</keyword>
<dbReference type="InterPro" id="IPR000182">
    <property type="entry name" value="GNAT_dom"/>
</dbReference>
<accession>A0A2T5V8R7</accession>